<feature type="chain" id="PRO_5041428002" evidence="2">
    <location>
        <begin position="23"/>
        <end position="160"/>
    </location>
</feature>
<feature type="signal peptide" evidence="2">
    <location>
        <begin position="1"/>
        <end position="22"/>
    </location>
</feature>
<gene>
    <name evidence="3" type="ORF">B0T21DRAFT_361734</name>
</gene>
<evidence type="ECO:0000256" key="2">
    <source>
        <dbReference type="SAM" id="SignalP"/>
    </source>
</evidence>
<dbReference type="EMBL" id="JAUKTV010000004">
    <property type="protein sequence ID" value="KAK0738998.1"/>
    <property type="molecule type" value="Genomic_DNA"/>
</dbReference>
<dbReference type="AlphaFoldDB" id="A0AA40BRC0"/>
<organism evidence="3 4">
    <name type="scientific">Apiosordaria backusii</name>
    <dbReference type="NCBI Taxonomy" id="314023"/>
    <lineage>
        <taxon>Eukaryota</taxon>
        <taxon>Fungi</taxon>
        <taxon>Dikarya</taxon>
        <taxon>Ascomycota</taxon>
        <taxon>Pezizomycotina</taxon>
        <taxon>Sordariomycetes</taxon>
        <taxon>Sordariomycetidae</taxon>
        <taxon>Sordariales</taxon>
        <taxon>Lasiosphaeriaceae</taxon>
        <taxon>Apiosordaria</taxon>
    </lineage>
</organism>
<name>A0AA40BRC0_9PEZI</name>
<feature type="compositionally biased region" description="Basic and acidic residues" evidence="1">
    <location>
        <begin position="105"/>
        <end position="124"/>
    </location>
</feature>
<dbReference type="Proteomes" id="UP001172159">
    <property type="component" value="Unassembled WGS sequence"/>
</dbReference>
<evidence type="ECO:0000256" key="1">
    <source>
        <dbReference type="SAM" id="MobiDB-lite"/>
    </source>
</evidence>
<evidence type="ECO:0000313" key="3">
    <source>
        <dbReference type="EMBL" id="KAK0738998.1"/>
    </source>
</evidence>
<keyword evidence="4" id="KW-1185">Reference proteome</keyword>
<keyword evidence="2" id="KW-0732">Signal</keyword>
<feature type="region of interest" description="Disordered" evidence="1">
    <location>
        <begin position="74"/>
        <end position="137"/>
    </location>
</feature>
<comment type="caution">
    <text evidence="3">The sequence shown here is derived from an EMBL/GenBank/DDBJ whole genome shotgun (WGS) entry which is preliminary data.</text>
</comment>
<evidence type="ECO:0000313" key="4">
    <source>
        <dbReference type="Proteomes" id="UP001172159"/>
    </source>
</evidence>
<accession>A0AA40BRC0</accession>
<proteinExistence type="predicted"/>
<sequence length="160" mass="17372">MHHHLHFLTIAAFCLCTRLAHSHEQSHEPPTSELPSNAAIPHVTILIEKPDATTLLTFATSSLYINLPSNGDITIGMNNGGAAQEEEQAGANQPEPMPQQNHQGNGEKREKGQLDEESGCKESDVGGSSDDGIISDQTRRILEENGVTLIGDWRVRTVTL</sequence>
<reference evidence="3" key="1">
    <citation type="submission" date="2023-06" db="EMBL/GenBank/DDBJ databases">
        <title>Genome-scale phylogeny and comparative genomics of the fungal order Sordariales.</title>
        <authorList>
            <consortium name="Lawrence Berkeley National Laboratory"/>
            <person name="Hensen N."/>
            <person name="Bonometti L."/>
            <person name="Westerberg I."/>
            <person name="Brannstrom I.O."/>
            <person name="Guillou S."/>
            <person name="Cros-Aarteil S."/>
            <person name="Calhoun S."/>
            <person name="Haridas S."/>
            <person name="Kuo A."/>
            <person name="Mondo S."/>
            <person name="Pangilinan J."/>
            <person name="Riley R."/>
            <person name="Labutti K."/>
            <person name="Andreopoulos B."/>
            <person name="Lipzen A."/>
            <person name="Chen C."/>
            <person name="Yanf M."/>
            <person name="Daum C."/>
            <person name="Ng V."/>
            <person name="Clum A."/>
            <person name="Steindorff A."/>
            <person name="Ohm R."/>
            <person name="Martin F."/>
            <person name="Silar P."/>
            <person name="Natvig D."/>
            <person name="Lalanne C."/>
            <person name="Gautier V."/>
            <person name="Ament-Velasquez S.L."/>
            <person name="Kruys A."/>
            <person name="Hutchinson M.I."/>
            <person name="Powell A.J."/>
            <person name="Barry K."/>
            <person name="Miller A.N."/>
            <person name="Grigoriev I.V."/>
            <person name="Debuchy R."/>
            <person name="Gladieux P."/>
            <person name="Thoren M.H."/>
            <person name="Johannesson H."/>
        </authorList>
    </citation>
    <scope>NUCLEOTIDE SEQUENCE</scope>
    <source>
        <strain evidence="3">CBS 540.89</strain>
    </source>
</reference>
<protein>
    <submittedName>
        <fullName evidence="3">Uncharacterized protein</fullName>
    </submittedName>
</protein>